<feature type="binding site" evidence="9">
    <location>
        <position position="274"/>
    </location>
    <ligand>
        <name>Mg(2+)</name>
        <dbReference type="ChEBI" id="CHEBI:18420"/>
        <label>2</label>
    </ligand>
</feature>
<dbReference type="GO" id="GO:0030388">
    <property type="term" value="P:fructose 1,6-bisphosphate metabolic process"/>
    <property type="evidence" value="ECO:0007669"/>
    <property type="project" value="TreeGrafter"/>
</dbReference>
<dbReference type="PRINTS" id="PR00115">
    <property type="entry name" value="F16BPHPHTASE"/>
</dbReference>
<dbReference type="Pfam" id="PF18913">
    <property type="entry name" value="FBPase_C"/>
    <property type="match status" value="1"/>
</dbReference>
<evidence type="ECO:0000256" key="7">
    <source>
        <dbReference type="ARBA" id="ARBA00023277"/>
    </source>
</evidence>
<dbReference type="GO" id="GO:0006000">
    <property type="term" value="P:fructose metabolic process"/>
    <property type="evidence" value="ECO:0007669"/>
    <property type="project" value="TreeGrafter"/>
</dbReference>
<feature type="binding site" evidence="9">
    <location>
        <position position="107"/>
    </location>
    <ligand>
        <name>Mg(2+)</name>
        <dbReference type="ChEBI" id="CHEBI:18420"/>
        <label>1</label>
    </ligand>
</feature>
<keyword evidence="3 9" id="KW-0963">Cytoplasm</keyword>
<keyword evidence="7 9" id="KW-0119">Carbohydrate metabolism</keyword>
<evidence type="ECO:0000313" key="14">
    <source>
        <dbReference type="Proteomes" id="UP000255193"/>
    </source>
</evidence>
<dbReference type="EC" id="3.1.3.11" evidence="9"/>
<dbReference type="HAMAP" id="MF_01855">
    <property type="entry name" value="FBPase_class1"/>
    <property type="match status" value="1"/>
</dbReference>
<evidence type="ECO:0000259" key="12">
    <source>
        <dbReference type="Pfam" id="PF18913"/>
    </source>
</evidence>
<comment type="pathway">
    <text evidence="8">Carbohydrate biosynthesis.</text>
</comment>
<reference evidence="13 14" key="1">
    <citation type="submission" date="2018-06" db="EMBL/GenBank/DDBJ databases">
        <authorList>
            <consortium name="Pathogen Informatics"/>
            <person name="Doyle S."/>
        </authorList>
    </citation>
    <scope>NUCLEOTIDE SEQUENCE [LARGE SCALE GENOMIC DNA]</scope>
    <source>
        <strain evidence="13 14">NCTC11091</strain>
    </source>
</reference>
<dbReference type="Proteomes" id="UP000255193">
    <property type="component" value="Unassembled WGS sequence"/>
</dbReference>
<keyword evidence="6 9" id="KW-0460">Magnesium</keyword>
<dbReference type="InterPro" id="IPR044015">
    <property type="entry name" value="FBPase_C_dom"/>
</dbReference>
<evidence type="ECO:0000256" key="2">
    <source>
        <dbReference type="ARBA" id="ARBA00010941"/>
    </source>
</evidence>
<gene>
    <name evidence="9 13" type="primary">fbp</name>
    <name evidence="13" type="ORF">NCTC11091_00703</name>
</gene>
<feature type="binding site" evidence="9">
    <location>
        <position position="268"/>
    </location>
    <ligand>
        <name>substrate</name>
    </ligand>
</feature>
<feature type="binding site" evidence="9">
    <location>
        <position position="88"/>
    </location>
    <ligand>
        <name>Mg(2+)</name>
        <dbReference type="ChEBI" id="CHEBI:18420"/>
        <label>1</label>
    </ligand>
</feature>
<dbReference type="GO" id="GO:0000287">
    <property type="term" value="F:magnesium ion binding"/>
    <property type="evidence" value="ECO:0007669"/>
    <property type="project" value="UniProtKB-UniRule"/>
</dbReference>
<evidence type="ECO:0000313" key="13">
    <source>
        <dbReference type="EMBL" id="STY94926.1"/>
    </source>
</evidence>
<dbReference type="InterPro" id="IPR033391">
    <property type="entry name" value="FBPase_N"/>
</dbReference>
<evidence type="ECO:0000256" key="1">
    <source>
        <dbReference type="ARBA" id="ARBA00001273"/>
    </source>
</evidence>
<dbReference type="GO" id="GO:0005829">
    <property type="term" value="C:cytosol"/>
    <property type="evidence" value="ECO:0007669"/>
    <property type="project" value="TreeGrafter"/>
</dbReference>
<dbReference type="SUPFAM" id="SSF56655">
    <property type="entry name" value="Carbohydrate phosphatase"/>
    <property type="match status" value="1"/>
</dbReference>
<feature type="domain" description="Fructose-1-6-bisphosphatase class I N-terminal" evidence="11">
    <location>
        <begin position="18"/>
        <end position="187"/>
    </location>
</feature>
<dbReference type="PANTHER" id="PTHR11556:SF35">
    <property type="entry name" value="SEDOHEPTULOSE-1,7-BISPHOSPHATASE, CHLOROPLASTIC"/>
    <property type="match status" value="1"/>
</dbReference>
<evidence type="ECO:0000256" key="4">
    <source>
        <dbReference type="ARBA" id="ARBA00022723"/>
    </source>
</evidence>
<dbReference type="GO" id="GO:0006094">
    <property type="term" value="P:gluconeogenesis"/>
    <property type="evidence" value="ECO:0007669"/>
    <property type="project" value="UniProtKB-UniRule"/>
</dbReference>
<evidence type="ECO:0000259" key="11">
    <source>
        <dbReference type="Pfam" id="PF00316"/>
    </source>
</evidence>
<name>A0A378Q344_9GAMM</name>
<dbReference type="Gene3D" id="3.30.540.10">
    <property type="entry name" value="Fructose-1,6-Bisphosphatase, subunit A, domain 1"/>
    <property type="match status" value="1"/>
</dbReference>
<organism evidence="13 14">
    <name type="scientific">Faucicola atlantae</name>
    <dbReference type="NCBI Taxonomy" id="34059"/>
    <lineage>
        <taxon>Bacteria</taxon>
        <taxon>Pseudomonadati</taxon>
        <taxon>Pseudomonadota</taxon>
        <taxon>Gammaproteobacteria</taxon>
        <taxon>Moraxellales</taxon>
        <taxon>Moraxellaceae</taxon>
        <taxon>Faucicola</taxon>
    </lineage>
</organism>
<comment type="subunit">
    <text evidence="9">Homotetramer.</text>
</comment>
<dbReference type="NCBIfam" id="NF006779">
    <property type="entry name" value="PRK09293.1-3"/>
    <property type="match status" value="1"/>
</dbReference>
<sequence length="329" mass="35497">MQTNITTLTDYLAQHSQSANINQVIGDISRVAIQISRLLRQGALADIQGEAGNQNVQGEEQKKLDVIANDLLMDALTQNTACAGVASEEMNNAVAANAGGALLVLFDPLDGSSNIDINMPVGTIFSILPYNNQGHAATDADFLQAGTAQLAAGYVLYGTSTVMALTLGNGVAMFSLDTQSNQFVLIQQNISIDADTKEYAVNASNYRYWLPAMQRYVDELVAGKTGARGKDYNMRWVAAMVGDVHRILCRGGVFSYPFDTKDPNKAGKLRLMYEANPMALLIEQAGGKATDATQRILDITPISIHQRVPVVLGAKNEVDYIKQLHEAAQ</sequence>
<dbReference type="PANTHER" id="PTHR11556">
    <property type="entry name" value="FRUCTOSE-1,6-BISPHOSPHATASE-RELATED"/>
    <property type="match status" value="1"/>
</dbReference>
<feature type="domain" description="Fructose-1-6-bisphosphatase class 1 C-terminal" evidence="12">
    <location>
        <begin position="192"/>
        <end position="325"/>
    </location>
</feature>
<dbReference type="Gene3D" id="3.40.190.80">
    <property type="match status" value="1"/>
</dbReference>
<dbReference type="AlphaFoldDB" id="A0A378Q344"/>
<feature type="binding site" evidence="9">
    <location>
        <position position="110"/>
    </location>
    <ligand>
        <name>Mg(2+)</name>
        <dbReference type="ChEBI" id="CHEBI:18420"/>
        <label>2</label>
    </ligand>
</feature>
<dbReference type="GO" id="GO:0042132">
    <property type="term" value="F:fructose 1,6-bisphosphate 1-phosphatase activity"/>
    <property type="evidence" value="ECO:0007669"/>
    <property type="project" value="UniProtKB-UniRule"/>
</dbReference>
<comment type="caution">
    <text evidence="9">Lacks conserved residue(s) required for the propagation of feature annotation.</text>
</comment>
<dbReference type="PIRSF" id="PIRSF000904">
    <property type="entry name" value="FBPtase_SBPase"/>
    <property type="match status" value="1"/>
</dbReference>
<feature type="binding site" evidence="9">
    <location>
        <position position="107"/>
    </location>
    <ligand>
        <name>Mg(2+)</name>
        <dbReference type="ChEBI" id="CHEBI:18420"/>
        <label>2</label>
    </ligand>
</feature>
<evidence type="ECO:0000256" key="6">
    <source>
        <dbReference type="ARBA" id="ARBA00022842"/>
    </source>
</evidence>
<feature type="binding site" evidence="9">
    <location>
        <position position="109"/>
    </location>
    <ligand>
        <name>Mg(2+)</name>
        <dbReference type="ChEBI" id="CHEBI:18420"/>
        <label>1</label>
    </ligand>
</feature>
<dbReference type="CDD" id="cd00354">
    <property type="entry name" value="FBPase"/>
    <property type="match status" value="1"/>
</dbReference>
<keyword evidence="4 9" id="KW-0479">Metal-binding</keyword>
<comment type="similarity">
    <text evidence="2 9 10">Belongs to the FBPase class 1 family.</text>
</comment>
<dbReference type="GO" id="GO:0005986">
    <property type="term" value="P:sucrose biosynthetic process"/>
    <property type="evidence" value="ECO:0007669"/>
    <property type="project" value="TreeGrafter"/>
</dbReference>
<dbReference type="InterPro" id="IPR000146">
    <property type="entry name" value="FBPase_class-1"/>
</dbReference>
<dbReference type="FunFam" id="3.40.190.80:FF:000011">
    <property type="entry name" value="Fructose-1,6-bisphosphatase class 1"/>
    <property type="match status" value="1"/>
</dbReference>
<comment type="catalytic activity">
    <reaction evidence="1 9">
        <text>beta-D-fructose 1,6-bisphosphate + H2O = beta-D-fructose 6-phosphate + phosphate</text>
        <dbReference type="Rhea" id="RHEA:11064"/>
        <dbReference type="ChEBI" id="CHEBI:15377"/>
        <dbReference type="ChEBI" id="CHEBI:32966"/>
        <dbReference type="ChEBI" id="CHEBI:43474"/>
        <dbReference type="ChEBI" id="CHEBI:57634"/>
        <dbReference type="EC" id="3.1.3.11"/>
    </reaction>
</comment>
<dbReference type="InterPro" id="IPR028343">
    <property type="entry name" value="FBPtase"/>
</dbReference>
<proteinExistence type="inferred from homology"/>
<protein>
    <recommendedName>
        <fullName evidence="9">Fructose-1,6-bisphosphatase class 1</fullName>
        <shortName evidence="9">FBPase class 1</shortName>
        <ecNumber evidence="9">3.1.3.11</ecNumber>
    </recommendedName>
    <alternativeName>
        <fullName evidence="9">D-fructose-1,6-bisphosphate 1-phosphohydrolase class 1</fullName>
    </alternativeName>
</protein>
<comment type="cofactor">
    <cofactor evidence="9">
        <name>Mg(2+)</name>
        <dbReference type="ChEBI" id="CHEBI:18420"/>
    </cofactor>
    <text evidence="9">Binds 2 magnesium ions per subunit.</text>
</comment>
<evidence type="ECO:0000256" key="9">
    <source>
        <dbReference type="HAMAP-Rule" id="MF_01855"/>
    </source>
</evidence>
<feature type="binding site" evidence="9">
    <location>
        <begin position="110"/>
        <end position="113"/>
    </location>
    <ligand>
        <name>substrate</name>
    </ligand>
</feature>
<feature type="binding site" evidence="9">
    <location>
        <position position="202"/>
    </location>
    <ligand>
        <name>substrate</name>
    </ligand>
</feature>
<dbReference type="EMBL" id="UGQA01000001">
    <property type="protein sequence ID" value="STY94926.1"/>
    <property type="molecule type" value="Genomic_DNA"/>
</dbReference>
<dbReference type="Pfam" id="PF00316">
    <property type="entry name" value="FBPase"/>
    <property type="match status" value="1"/>
</dbReference>
<evidence type="ECO:0000256" key="10">
    <source>
        <dbReference type="RuleBase" id="RU000508"/>
    </source>
</evidence>
<accession>A0A378Q344</accession>
<evidence type="ECO:0000256" key="8">
    <source>
        <dbReference type="ARBA" id="ARBA00024331"/>
    </source>
</evidence>
<dbReference type="GO" id="GO:0006002">
    <property type="term" value="P:fructose 6-phosphate metabolic process"/>
    <property type="evidence" value="ECO:0007669"/>
    <property type="project" value="TreeGrafter"/>
</dbReference>
<dbReference type="PIRSF" id="PIRSF500210">
    <property type="entry name" value="FBPtase"/>
    <property type="match status" value="1"/>
</dbReference>
<evidence type="ECO:0000256" key="5">
    <source>
        <dbReference type="ARBA" id="ARBA00022801"/>
    </source>
</evidence>
<dbReference type="NCBIfam" id="NF006780">
    <property type="entry name" value="PRK09293.1-4"/>
    <property type="match status" value="1"/>
</dbReference>
<evidence type="ECO:0000256" key="3">
    <source>
        <dbReference type="ARBA" id="ARBA00022490"/>
    </source>
</evidence>
<keyword evidence="5 9" id="KW-0378">Hydrolase</keyword>
<comment type="subcellular location">
    <subcellularLocation>
        <location evidence="9">Cytoplasm</location>
    </subcellularLocation>
</comment>